<dbReference type="HOGENOM" id="CLU_024648_4_1_6"/>
<dbReference type="GO" id="GO:0071949">
    <property type="term" value="F:FAD binding"/>
    <property type="evidence" value="ECO:0007669"/>
    <property type="project" value="InterPro"/>
</dbReference>
<keyword evidence="2" id="KW-0503">Monooxygenase</keyword>
<dbReference type="Gene3D" id="3.50.50.60">
    <property type="entry name" value="FAD/NAD(P)-binding domain"/>
    <property type="match status" value="1"/>
</dbReference>
<dbReference type="RefSeq" id="WP_015046754.1">
    <property type="nucleotide sequence ID" value="NC_018868.3"/>
</dbReference>
<keyword evidence="3" id="KW-1185">Reference proteome</keyword>
<reference evidence="2 3" key="1">
    <citation type="journal article" date="2013" name="Genome Announc.">
        <title>Complete genome sequence of Simiduia agarivorans SA1(T), a marine bacterium able to degrade a variety of polysaccharides.</title>
        <authorList>
            <person name="Lin S.Y."/>
            <person name="Shieh W.Y."/>
            <person name="Chen J.S."/>
            <person name="Tang S.L."/>
        </authorList>
    </citation>
    <scope>NUCLEOTIDE SEQUENCE [LARGE SCALE GENOMIC DNA]</scope>
    <source>
        <strain evidence="3">DSM 21679 / JCM 13881 / BCRC 17597 / SA1</strain>
    </source>
</reference>
<dbReference type="AlphaFoldDB" id="K4KHS5"/>
<dbReference type="Proteomes" id="UP000000466">
    <property type="component" value="Chromosome"/>
</dbReference>
<dbReference type="PANTHER" id="PTHR43747:SF1">
    <property type="entry name" value="SLR1998 PROTEIN"/>
    <property type="match status" value="1"/>
</dbReference>
<name>K4KHS5_SIMAS</name>
<sequence length="410" mass="45008">MIYDVAIIGAGPAGSLAAALLLQKGLRVLVLERNRFPRFSIGESLLPACMTFLEQAGLDQCVHDAGFQFKNGAAFRCGERYTAFDFERKYSPGPGTIYQVERARFDQLLADEVAKRGADLRFETEVTNLSRTKGLSSIQLRGPAGESTELAKFVLDASGFARVLPRLFGLEKPSPFPVRSSLFTHVEDGIADLAFDRNKILVNVHPEHNDVWFWLIPLSQGRCSVGVVAEAAVLDSRGADPESRLAAWLAELPALSALLANATVCADVRQIKGYAADVSSLHGDGFALLGNAGEFLDPVFSSGVAIAFKSAQLASALVIRQLAGKPVDWQRDYTERLKPGIECFKTYVTAWYDGRFQDVIFSPQQNERIKGMISSILAGYVWDTDNPYVVQADRRLNALVELIRMREAEA</sequence>
<dbReference type="KEGG" id="saga:M5M_06930"/>
<dbReference type="InterPro" id="IPR002938">
    <property type="entry name" value="FAD-bd"/>
</dbReference>
<dbReference type="InterPro" id="IPR050816">
    <property type="entry name" value="Flavin-dep_Halogenase_NPB"/>
</dbReference>
<dbReference type="OrthoDB" id="103324at2"/>
<evidence type="ECO:0000313" key="2">
    <source>
        <dbReference type="EMBL" id="AFU98581.1"/>
    </source>
</evidence>
<dbReference type="EMBL" id="CP003746">
    <property type="protein sequence ID" value="AFU98581.1"/>
    <property type="molecule type" value="Genomic_DNA"/>
</dbReference>
<keyword evidence="2" id="KW-0560">Oxidoreductase</keyword>
<accession>K4KHS5</accession>
<evidence type="ECO:0000313" key="3">
    <source>
        <dbReference type="Proteomes" id="UP000000466"/>
    </source>
</evidence>
<dbReference type="Pfam" id="PF01494">
    <property type="entry name" value="FAD_binding_3"/>
    <property type="match status" value="1"/>
</dbReference>
<gene>
    <name evidence="2" type="ordered locus">M5M_06930</name>
</gene>
<dbReference type="eggNOG" id="COG0644">
    <property type="taxonomic scope" value="Bacteria"/>
</dbReference>
<proteinExistence type="predicted"/>
<dbReference type="GO" id="GO:0004497">
    <property type="term" value="F:monooxygenase activity"/>
    <property type="evidence" value="ECO:0007669"/>
    <property type="project" value="UniProtKB-KW"/>
</dbReference>
<evidence type="ECO:0000259" key="1">
    <source>
        <dbReference type="Pfam" id="PF01494"/>
    </source>
</evidence>
<dbReference type="SUPFAM" id="SSF51905">
    <property type="entry name" value="FAD/NAD(P)-binding domain"/>
    <property type="match status" value="1"/>
</dbReference>
<dbReference type="STRING" id="1117647.M5M_06930"/>
<dbReference type="PANTHER" id="PTHR43747">
    <property type="entry name" value="FAD-BINDING PROTEIN"/>
    <property type="match status" value="1"/>
</dbReference>
<organism evidence="2 3">
    <name type="scientific">Simiduia agarivorans (strain DSM 21679 / JCM 13881 / BCRC 17597 / SA1)</name>
    <dbReference type="NCBI Taxonomy" id="1117647"/>
    <lineage>
        <taxon>Bacteria</taxon>
        <taxon>Pseudomonadati</taxon>
        <taxon>Pseudomonadota</taxon>
        <taxon>Gammaproteobacteria</taxon>
        <taxon>Cellvibrionales</taxon>
        <taxon>Cellvibrionaceae</taxon>
        <taxon>Simiduia</taxon>
    </lineage>
</organism>
<dbReference type="InterPro" id="IPR036188">
    <property type="entry name" value="FAD/NAD-bd_sf"/>
</dbReference>
<feature type="domain" description="FAD-binding" evidence="1">
    <location>
        <begin position="3"/>
        <end position="178"/>
    </location>
</feature>
<protein>
    <submittedName>
        <fullName evidence="2">Monooxygenase FAD-binding protein</fullName>
    </submittedName>
</protein>